<dbReference type="OrthoDB" id="2989462at2"/>
<evidence type="ECO:0000313" key="7">
    <source>
        <dbReference type="Proteomes" id="UP000093199"/>
    </source>
</evidence>
<comment type="caution">
    <text evidence="6">The sequence shown here is derived from an EMBL/GenBank/DDBJ whole genome shotgun (WGS) entry which is preliminary data.</text>
</comment>
<dbReference type="Proteomes" id="UP000093199">
    <property type="component" value="Unassembled WGS sequence"/>
</dbReference>
<reference evidence="6 7" key="1">
    <citation type="submission" date="2016-07" db="EMBL/GenBank/DDBJ databases">
        <title>Caryophanon tenue genome sequencing.</title>
        <authorList>
            <person name="Verma A."/>
            <person name="Pal Y."/>
            <person name="Krishnamurthi S."/>
        </authorList>
    </citation>
    <scope>NUCLEOTIDE SEQUENCE [LARGE SCALE GENOMIC DNA]</scope>
    <source>
        <strain evidence="6 7">DSM 14152</strain>
    </source>
</reference>
<dbReference type="STRING" id="33978.A6M13_08320"/>
<accession>A0A1C0YLB1</accession>
<evidence type="ECO:0000313" key="6">
    <source>
        <dbReference type="EMBL" id="OCS87965.1"/>
    </source>
</evidence>
<evidence type="ECO:0008006" key="8">
    <source>
        <dbReference type="Google" id="ProtNLM"/>
    </source>
</evidence>
<protein>
    <recommendedName>
        <fullName evidence="8">DUF4870 domain-containing protein</fullName>
    </recommendedName>
</protein>
<name>A0A1C0YLB1_9BACL</name>
<dbReference type="EMBL" id="MASJ01000002">
    <property type="protein sequence ID" value="OCS87965.1"/>
    <property type="molecule type" value="Genomic_DNA"/>
</dbReference>
<proteinExistence type="predicted"/>
<dbReference type="AlphaFoldDB" id="A0A1C0YLB1"/>
<evidence type="ECO:0000256" key="1">
    <source>
        <dbReference type="ARBA" id="ARBA00004141"/>
    </source>
</evidence>
<comment type="subcellular location">
    <subcellularLocation>
        <location evidence="1">Membrane</location>
        <topology evidence="1">Multi-pass membrane protein</topology>
    </subcellularLocation>
</comment>
<evidence type="ECO:0000256" key="2">
    <source>
        <dbReference type="ARBA" id="ARBA00022692"/>
    </source>
</evidence>
<keyword evidence="4 5" id="KW-0472">Membrane</keyword>
<gene>
    <name evidence="6" type="ORF">A6M13_08320</name>
</gene>
<dbReference type="Pfam" id="PF09685">
    <property type="entry name" value="MamF_MmsF"/>
    <property type="match status" value="1"/>
</dbReference>
<dbReference type="RefSeq" id="WP_066542770.1">
    <property type="nucleotide sequence ID" value="NZ_MASJ01000002.1"/>
</dbReference>
<feature type="transmembrane region" description="Helical" evidence="5">
    <location>
        <begin position="6"/>
        <end position="29"/>
    </location>
</feature>
<feature type="transmembrane region" description="Helical" evidence="5">
    <location>
        <begin position="41"/>
        <end position="63"/>
    </location>
</feature>
<evidence type="ECO:0000256" key="3">
    <source>
        <dbReference type="ARBA" id="ARBA00022989"/>
    </source>
</evidence>
<feature type="transmembrane region" description="Helical" evidence="5">
    <location>
        <begin position="69"/>
        <end position="88"/>
    </location>
</feature>
<evidence type="ECO:0000256" key="5">
    <source>
        <dbReference type="SAM" id="Phobius"/>
    </source>
</evidence>
<keyword evidence="3 5" id="KW-1133">Transmembrane helix</keyword>
<keyword evidence="2 5" id="KW-0812">Transmembrane</keyword>
<sequence length="101" mass="11469">METKWSKILIHASAFFMPVLIPILFFIISQDKEIKKLSLQALLFQFVMWVLIGVSAFLSWILIGLPFLIVFAAMTVIVPVIGIVKALSDAPWEYPIVKHIL</sequence>
<organism evidence="6 7">
    <name type="scientific">Caryophanon tenue</name>
    <dbReference type="NCBI Taxonomy" id="33978"/>
    <lineage>
        <taxon>Bacteria</taxon>
        <taxon>Bacillati</taxon>
        <taxon>Bacillota</taxon>
        <taxon>Bacilli</taxon>
        <taxon>Bacillales</taxon>
        <taxon>Caryophanaceae</taxon>
        <taxon>Caryophanon</taxon>
    </lineage>
</organism>
<evidence type="ECO:0000256" key="4">
    <source>
        <dbReference type="ARBA" id="ARBA00023136"/>
    </source>
</evidence>
<dbReference type="InterPro" id="IPR019109">
    <property type="entry name" value="MamF_MmsF"/>
</dbReference>
<keyword evidence="7" id="KW-1185">Reference proteome</keyword>